<proteinExistence type="predicted"/>
<sequence length="112" mass="12218">MCAGGFWGSLVRKQNGSGYSVVEVCVGWTKITSRIVGGQAALLEPGPGRSVSTEEEVTPVEDSPHQQHDGLVMPSKYSVFNGRQSQEGPHPNEVSRTITQFINHRTTTRPPR</sequence>
<keyword evidence="3" id="KW-1185">Reference proteome</keyword>
<reference evidence="2 3" key="1">
    <citation type="submission" date="2024-04" db="EMBL/GenBank/DDBJ databases">
        <authorList>
            <person name="Waldvogel A.-M."/>
            <person name="Schoenle A."/>
        </authorList>
    </citation>
    <scope>NUCLEOTIDE SEQUENCE [LARGE SCALE GENOMIC DNA]</scope>
</reference>
<feature type="compositionally biased region" description="Polar residues" evidence="1">
    <location>
        <begin position="94"/>
        <end position="112"/>
    </location>
</feature>
<gene>
    <name evidence="2" type="ORF">KC01_LOCUS12935</name>
</gene>
<dbReference type="AlphaFoldDB" id="A0AAV2JX18"/>
<organism evidence="2 3">
    <name type="scientific">Knipowitschia caucasica</name>
    <name type="common">Caucasian dwarf goby</name>
    <name type="synonym">Pomatoschistus caucasicus</name>
    <dbReference type="NCBI Taxonomy" id="637954"/>
    <lineage>
        <taxon>Eukaryota</taxon>
        <taxon>Metazoa</taxon>
        <taxon>Chordata</taxon>
        <taxon>Craniata</taxon>
        <taxon>Vertebrata</taxon>
        <taxon>Euteleostomi</taxon>
        <taxon>Actinopterygii</taxon>
        <taxon>Neopterygii</taxon>
        <taxon>Teleostei</taxon>
        <taxon>Neoteleostei</taxon>
        <taxon>Acanthomorphata</taxon>
        <taxon>Gobiaria</taxon>
        <taxon>Gobiiformes</taxon>
        <taxon>Gobioidei</taxon>
        <taxon>Gobiidae</taxon>
        <taxon>Gobiinae</taxon>
        <taxon>Knipowitschia</taxon>
    </lineage>
</organism>
<evidence type="ECO:0000313" key="2">
    <source>
        <dbReference type="EMBL" id="CAL1582298.1"/>
    </source>
</evidence>
<accession>A0AAV2JX18</accession>
<name>A0AAV2JX18_KNICA</name>
<dbReference type="Proteomes" id="UP001497482">
    <property type="component" value="Chromosome 15"/>
</dbReference>
<feature type="region of interest" description="Disordered" evidence="1">
    <location>
        <begin position="45"/>
        <end position="112"/>
    </location>
</feature>
<dbReference type="EMBL" id="OZ035837">
    <property type="protein sequence ID" value="CAL1582298.1"/>
    <property type="molecule type" value="Genomic_DNA"/>
</dbReference>
<evidence type="ECO:0000313" key="3">
    <source>
        <dbReference type="Proteomes" id="UP001497482"/>
    </source>
</evidence>
<evidence type="ECO:0000256" key="1">
    <source>
        <dbReference type="SAM" id="MobiDB-lite"/>
    </source>
</evidence>
<protein>
    <submittedName>
        <fullName evidence="2">Uncharacterized protein</fullName>
    </submittedName>
</protein>